<evidence type="ECO:0000256" key="4">
    <source>
        <dbReference type="ARBA" id="ARBA00007090"/>
    </source>
</evidence>
<comment type="pathway">
    <text evidence="26">Glycan biosynthesis.</text>
</comment>
<dbReference type="GO" id="GO:0005886">
    <property type="term" value="C:plasma membrane"/>
    <property type="evidence" value="ECO:0007669"/>
    <property type="project" value="UniProtKB-SubCell"/>
</dbReference>
<evidence type="ECO:0000256" key="12">
    <source>
        <dbReference type="ARBA" id="ARBA00022679"/>
    </source>
</evidence>
<evidence type="ECO:0000313" key="32">
    <source>
        <dbReference type="Proteomes" id="UP001198182"/>
    </source>
</evidence>
<dbReference type="Gene3D" id="1.10.3810.10">
    <property type="entry name" value="Biosynthetic peptidoglycan transglycosylase-like"/>
    <property type="match status" value="1"/>
</dbReference>
<organism evidence="31 32">
    <name type="scientific">Hominifimenecus microfluidus</name>
    <dbReference type="NCBI Taxonomy" id="2885348"/>
    <lineage>
        <taxon>Bacteria</taxon>
        <taxon>Bacillati</taxon>
        <taxon>Bacillota</taxon>
        <taxon>Clostridia</taxon>
        <taxon>Lachnospirales</taxon>
        <taxon>Lachnospiraceae</taxon>
        <taxon>Hominifimenecus</taxon>
    </lineage>
</organism>
<keyword evidence="9" id="KW-0121">Carboxypeptidase</keyword>
<keyword evidence="10" id="KW-0645">Protease</keyword>
<keyword evidence="16" id="KW-0735">Signal-anchor</keyword>
<keyword evidence="20" id="KW-0046">Antibiotic resistance</keyword>
<evidence type="ECO:0000256" key="10">
    <source>
        <dbReference type="ARBA" id="ARBA00022670"/>
    </source>
</evidence>
<keyword evidence="22" id="KW-0961">Cell wall biogenesis/degradation</keyword>
<comment type="caution">
    <text evidence="31">The sequence shown here is derived from an EMBL/GenBank/DDBJ whole genome shotgun (WGS) entry which is preliminary data.</text>
</comment>
<evidence type="ECO:0000256" key="20">
    <source>
        <dbReference type="ARBA" id="ARBA00023251"/>
    </source>
</evidence>
<sequence>MDFGKKGLMEQLNSSQSHAKKIRTKSVLILFKLLLVAIVFSVTVTGFCLYGAVMGILDETPDMGNLDVSPKGLATTIYDASGNKIQTLIGKGANRSLITYDQLPENLINAFVAIEDSRFWTHEGIDLKGILRAGVVGLTSGRFSEGASTITQQLIKNNVFENGGQEKTTGARFVRKIQEQYLALELDHVMSKEKILENYLNTINLGANCLGVQKAAERYFNKDVSDLTLSECAVIAGITQNPYGYNPIKFPEKNAERREKVLNDMEEQGYISAQQKEEALADDVYERIAEIDHNRSTTSTPYTYFVDRLISDVLRDLEAAGYTADQANAMLYSGGLHIYTTQDPEIQSIVDTEVNNEANYEGIQQKFAFTYRLTLKHSDGTTTSYSTSDIRQYSGMSQLEFNTRDEIYTLTAEYRAEMMMEGDEYSEDVDITLQPQVSVVIMDQSTGYVKAIAGGRGEKTASLSLNRATNTFRQPGSTFKVLASFAPAIDACGDTLATTFYDEPYTTMVDGSEWTPKNWYSSSKYAGYANIRQGIVYSMNILAVRCLVEDVTPELAYRYVENFGINTLIPKTDDNSRSGQHDVRATIALGGITQGVTNMQLTGAYAAIANGGTYTEPVLYTRILDNDGQVIIDNTPETHRVLQESTAFLLTDAMRDSMKDSRLFGMTISSSSDEAMPSNITAAGKSGTTTSYNDLWFVGYTPYYTMGIWSGFDDNAKFDSDDNRNFHKTMWKTIMEKITEGKAAIDFNQPDDIVTAKICNKSGKLATKACSADPRDGIVSEEYFKSGTEPTEYCDLHTSYEVCSVSGMKPGPYCQKTTYRARIKLPEETTGVTDDNNYAYSSRRTCDQCQPMITLPGLLNPDGTTNTTGETGTGITGTTGTAGSSSMASGSGTTTESTRPSVH</sequence>
<evidence type="ECO:0000259" key="30">
    <source>
        <dbReference type="Pfam" id="PF00912"/>
    </source>
</evidence>
<evidence type="ECO:0000256" key="17">
    <source>
        <dbReference type="ARBA" id="ARBA00022984"/>
    </source>
</evidence>
<dbReference type="GO" id="GO:0008955">
    <property type="term" value="F:peptidoglycan glycosyltransferase activity"/>
    <property type="evidence" value="ECO:0007669"/>
    <property type="project" value="UniProtKB-EC"/>
</dbReference>
<evidence type="ECO:0000256" key="7">
    <source>
        <dbReference type="ARBA" id="ARBA00018638"/>
    </source>
</evidence>
<dbReference type="InterPro" id="IPR050396">
    <property type="entry name" value="Glycosyltr_51/Transpeptidase"/>
</dbReference>
<evidence type="ECO:0000256" key="3">
    <source>
        <dbReference type="ARBA" id="ARBA00004752"/>
    </source>
</evidence>
<evidence type="ECO:0000256" key="1">
    <source>
        <dbReference type="ARBA" id="ARBA00002624"/>
    </source>
</evidence>
<dbReference type="FunFam" id="1.10.3810.10:FF:000001">
    <property type="entry name" value="Penicillin-binding protein 1A"/>
    <property type="match status" value="1"/>
</dbReference>
<feature type="transmembrane region" description="Helical" evidence="28">
    <location>
        <begin position="27"/>
        <end position="53"/>
    </location>
</feature>
<keyword evidence="13 28" id="KW-0812">Transmembrane</keyword>
<evidence type="ECO:0000256" key="11">
    <source>
        <dbReference type="ARBA" id="ARBA00022676"/>
    </source>
</evidence>
<dbReference type="SUPFAM" id="SSF56601">
    <property type="entry name" value="beta-lactamase/transpeptidase-like"/>
    <property type="match status" value="1"/>
</dbReference>
<evidence type="ECO:0000256" key="25">
    <source>
        <dbReference type="ARBA" id="ARBA00049902"/>
    </source>
</evidence>
<keyword evidence="15" id="KW-0133">Cell shape</keyword>
<evidence type="ECO:0000256" key="21">
    <source>
        <dbReference type="ARBA" id="ARBA00023268"/>
    </source>
</evidence>
<dbReference type="GO" id="GO:0008658">
    <property type="term" value="F:penicillin binding"/>
    <property type="evidence" value="ECO:0007669"/>
    <property type="project" value="InterPro"/>
</dbReference>
<dbReference type="EMBL" id="JAJEQR010000022">
    <property type="protein sequence ID" value="MCC2231068.1"/>
    <property type="molecule type" value="Genomic_DNA"/>
</dbReference>
<feature type="domain" description="Penicillin-binding protein transpeptidase" evidence="29">
    <location>
        <begin position="438"/>
        <end position="703"/>
    </location>
</feature>
<evidence type="ECO:0000256" key="27">
    <source>
        <dbReference type="SAM" id="MobiDB-lite"/>
    </source>
</evidence>
<comment type="similarity">
    <text evidence="5">In the N-terminal section; belongs to the glycosyltransferase 51 family.</text>
</comment>
<comment type="catalytic activity">
    <reaction evidence="25">
        <text>[GlcNAc-(1-&gt;4)-Mur2Ac(oyl-L-Ala-gamma-D-Glu-L-Lys-D-Ala-D-Ala)](n)-di-trans,octa-cis-undecaprenyl diphosphate + beta-D-GlcNAc-(1-&gt;4)-Mur2Ac(oyl-L-Ala-gamma-D-Glu-L-Lys-D-Ala-D-Ala)-di-trans,octa-cis-undecaprenyl diphosphate = [GlcNAc-(1-&gt;4)-Mur2Ac(oyl-L-Ala-gamma-D-Glu-L-Lys-D-Ala-D-Ala)](n+1)-di-trans,octa-cis-undecaprenyl diphosphate + di-trans,octa-cis-undecaprenyl diphosphate + H(+)</text>
        <dbReference type="Rhea" id="RHEA:23708"/>
        <dbReference type="Rhea" id="RHEA-COMP:9602"/>
        <dbReference type="Rhea" id="RHEA-COMP:9603"/>
        <dbReference type="ChEBI" id="CHEBI:15378"/>
        <dbReference type="ChEBI" id="CHEBI:58405"/>
        <dbReference type="ChEBI" id="CHEBI:60033"/>
        <dbReference type="ChEBI" id="CHEBI:78435"/>
        <dbReference type="EC" id="2.4.99.28"/>
    </reaction>
</comment>
<evidence type="ECO:0000256" key="26">
    <source>
        <dbReference type="ARBA" id="ARBA00060592"/>
    </source>
</evidence>
<evidence type="ECO:0000313" key="31">
    <source>
        <dbReference type="EMBL" id="MCC2231068.1"/>
    </source>
</evidence>
<dbReference type="GO" id="GO:0030288">
    <property type="term" value="C:outer membrane-bounded periplasmic space"/>
    <property type="evidence" value="ECO:0007669"/>
    <property type="project" value="TreeGrafter"/>
</dbReference>
<comment type="pathway">
    <text evidence="3">Cell wall biogenesis; peptidoglycan biosynthesis.</text>
</comment>
<dbReference type="GO" id="GO:0009002">
    <property type="term" value="F:serine-type D-Ala-D-Ala carboxypeptidase activity"/>
    <property type="evidence" value="ECO:0007669"/>
    <property type="project" value="UniProtKB-EC"/>
</dbReference>
<gene>
    <name evidence="31" type="ORF">LKD81_08665</name>
</gene>
<dbReference type="GO" id="GO:0008360">
    <property type="term" value="P:regulation of cell shape"/>
    <property type="evidence" value="ECO:0007669"/>
    <property type="project" value="UniProtKB-KW"/>
</dbReference>
<evidence type="ECO:0000256" key="28">
    <source>
        <dbReference type="SAM" id="Phobius"/>
    </source>
</evidence>
<evidence type="ECO:0000256" key="8">
    <source>
        <dbReference type="ARBA" id="ARBA00022475"/>
    </source>
</evidence>
<dbReference type="InterPro" id="IPR001460">
    <property type="entry name" value="PCN-bd_Tpept"/>
</dbReference>
<dbReference type="SUPFAM" id="SSF53955">
    <property type="entry name" value="Lysozyme-like"/>
    <property type="match status" value="1"/>
</dbReference>
<keyword evidence="14" id="KW-0378">Hydrolase</keyword>
<dbReference type="GO" id="GO:0046677">
    <property type="term" value="P:response to antibiotic"/>
    <property type="evidence" value="ECO:0007669"/>
    <property type="project" value="UniProtKB-KW"/>
</dbReference>
<evidence type="ECO:0000256" key="22">
    <source>
        <dbReference type="ARBA" id="ARBA00023316"/>
    </source>
</evidence>
<evidence type="ECO:0000256" key="15">
    <source>
        <dbReference type="ARBA" id="ARBA00022960"/>
    </source>
</evidence>
<evidence type="ECO:0000256" key="13">
    <source>
        <dbReference type="ARBA" id="ARBA00022692"/>
    </source>
</evidence>
<dbReference type="EC" id="3.4.16.4" evidence="6"/>
<comment type="catalytic activity">
    <reaction evidence="23">
        <text>Preferential cleavage: (Ac)2-L-Lys-D-Ala-|-D-Ala. Also transpeptidation of peptidyl-alanyl moieties that are N-acyl substituents of D-alanine.</text>
        <dbReference type="EC" id="3.4.16.4"/>
    </reaction>
</comment>
<dbReference type="Proteomes" id="UP001198182">
    <property type="component" value="Unassembled WGS sequence"/>
</dbReference>
<keyword evidence="21" id="KW-0511">Multifunctional enzyme</keyword>
<dbReference type="InterPro" id="IPR023346">
    <property type="entry name" value="Lysozyme-like_dom_sf"/>
</dbReference>
<dbReference type="AlphaFoldDB" id="A0AAE3JF80"/>
<keyword evidence="17" id="KW-0573">Peptidoglycan synthesis</keyword>
<evidence type="ECO:0000256" key="19">
    <source>
        <dbReference type="ARBA" id="ARBA00023136"/>
    </source>
</evidence>
<feature type="domain" description="Glycosyl transferase family 51" evidence="30">
    <location>
        <begin position="82"/>
        <end position="265"/>
    </location>
</feature>
<comment type="subcellular location">
    <subcellularLocation>
        <location evidence="2">Cell membrane</location>
        <topology evidence="2">Single-pass type II membrane protein</topology>
    </subcellularLocation>
</comment>
<dbReference type="Gene3D" id="3.40.710.10">
    <property type="entry name" value="DD-peptidase/beta-lactamase superfamily"/>
    <property type="match status" value="2"/>
</dbReference>
<name>A0AAE3JF80_9FIRM</name>
<evidence type="ECO:0000256" key="2">
    <source>
        <dbReference type="ARBA" id="ARBA00004401"/>
    </source>
</evidence>
<proteinExistence type="inferred from homology"/>
<dbReference type="GO" id="GO:0071555">
    <property type="term" value="P:cell wall organization"/>
    <property type="evidence" value="ECO:0007669"/>
    <property type="project" value="UniProtKB-KW"/>
</dbReference>
<comment type="function">
    <text evidence="1">Cell wall formation. Synthesis of cross-linked peptidoglycan from the lipid intermediates. The enzyme has a penicillin-insensitive transglycosylase N-terminal domain (formation of linear glycan strands) and a penicillin-sensitive transpeptidase C-terminal domain (cross-linking of the peptide subunits).</text>
</comment>
<keyword evidence="19 28" id="KW-0472">Membrane</keyword>
<evidence type="ECO:0000256" key="14">
    <source>
        <dbReference type="ARBA" id="ARBA00022801"/>
    </source>
</evidence>
<dbReference type="PANTHER" id="PTHR32282:SF11">
    <property type="entry name" value="PENICILLIN-BINDING PROTEIN 1B"/>
    <property type="match status" value="1"/>
</dbReference>
<evidence type="ECO:0000256" key="5">
    <source>
        <dbReference type="ARBA" id="ARBA00007739"/>
    </source>
</evidence>
<comment type="similarity">
    <text evidence="4">In the C-terminal section; belongs to the transpeptidase family.</text>
</comment>
<keyword evidence="18 28" id="KW-1133">Transmembrane helix</keyword>
<evidence type="ECO:0000256" key="16">
    <source>
        <dbReference type="ARBA" id="ARBA00022968"/>
    </source>
</evidence>
<keyword evidence="11" id="KW-0328">Glycosyltransferase</keyword>
<evidence type="ECO:0000259" key="29">
    <source>
        <dbReference type="Pfam" id="PF00905"/>
    </source>
</evidence>
<dbReference type="EC" id="2.4.99.28" evidence="24"/>
<dbReference type="RefSeq" id="WP_308453604.1">
    <property type="nucleotide sequence ID" value="NZ_JAJEQR010000022.1"/>
</dbReference>
<dbReference type="InterPro" id="IPR012338">
    <property type="entry name" value="Beta-lactam/transpept-like"/>
</dbReference>
<evidence type="ECO:0000256" key="24">
    <source>
        <dbReference type="ARBA" id="ARBA00044770"/>
    </source>
</evidence>
<evidence type="ECO:0000256" key="6">
    <source>
        <dbReference type="ARBA" id="ARBA00012448"/>
    </source>
</evidence>
<dbReference type="GO" id="GO:0009252">
    <property type="term" value="P:peptidoglycan biosynthetic process"/>
    <property type="evidence" value="ECO:0007669"/>
    <property type="project" value="UniProtKB-KW"/>
</dbReference>
<evidence type="ECO:0000256" key="23">
    <source>
        <dbReference type="ARBA" id="ARBA00034000"/>
    </source>
</evidence>
<dbReference type="GO" id="GO:0006508">
    <property type="term" value="P:proteolysis"/>
    <property type="evidence" value="ECO:0007669"/>
    <property type="project" value="UniProtKB-KW"/>
</dbReference>
<protein>
    <recommendedName>
        <fullName evidence="7">Penicillin-binding protein 1A</fullName>
        <ecNumber evidence="24">2.4.99.28</ecNumber>
        <ecNumber evidence="6">3.4.16.4</ecNumber>
    </recommendedName>
</protein>
<dbReference type="Pfam" id="PF00912">
    <property type="entry name" value="Transgly"/>
    <property type="match status" value="1"/>
</dbReference>
<accession>A0AAE3JF80</accession>
<feature type="compositionally biased region" description="Low complexity" evidence="27">
    <location>
        <begin position="878"/>
        <end position="903"/>
    </location>
</feature>
<dbReference type="InterPro" id="IPR036950">
    <property type="entry name" value="PBP_transglycosylase"/>
</dbReference>
<keyword evidence="12" id="KW-0808">Transferase</keyword>
<reference evidence="31" key="1">
    <citation type="submission" date="2021-10" db="EMBL/GenBank/DDBJ databases">
        <title>Anaerobic single-cell dispensing facilitates the cultivation of human gut bacteria.</title>
        <authorList>
            <person name="Afrizal A."/>
        </authorList>
    </citation>
    <scope>NUCLEOTIDE SEQUENCE</scope>
    <source>
        <strain evidence="31">CLA-AA-H215</strain>
    </source>
</reference>
<dbReference type="Pfam" id="PF00905">
    <property type="entry name" value="Transpeptidase"/>
    <property type="match status" value="1"/>
</dbReference>
<dbReference type="PANTHER" id="PTHR32282">
    <property type="entry name" value="BINDING PROTEIN TRANSPEPTIDASE, PUTATIVE-RELATED"/>
    <property type="match status" value="1"/>
</dbReference>
<feature type="region of interest" description="Disordered" evidence="27">
    <location>
        <begin position="857"/>
        <end position="903"/>
    </location>
</feature>
<keyword evidence="32" id="KW-1185">Reference proteome</keyword>
<evidence type="ECO:0000256" key="18">
    <source>
        <dbReference type="ARBA" id="ARBA00022989"/>
    </source>
</evidence>
<dbReference type="InterPro" id="IPR001264">
    <property type="entry name" value="Glyco_trans_51"/>
</dbReference>
<evidence type="ECO:0000256" key="9">
    <source>
        <dbReference type="ARBA" id="ARBA00022645"/>
    </source>
</evidence>
<keyword evidence="8" id="KW-1003">Cell membrane</keyword>